<evidence type="ECO:0000256" key="1">
    <source>
        <dbReference type="SAM" id="MobiDB-lite"/>
    </source>
</evidence>
<evidence type="ECO:0000313" key="2">
    <source>
        <dbReference type="EMBL" id="GFD25073.1"/>
    </source>
</evidence>
<protein>
    <submittedName>
        <fullName evidence="2">Uncharacterized protein</fullName>
    </submittedName>
</protein>
<name>A0A699USK3_TANCI</name>
<proteinExistence type="predicted"/>
<feature type="compositionally biased region" description="Basic and acidic residues" evidence="1">
    <location>
        <begin position="16"/>
        <end position="30"/>
    </location>
</feature>
<reference evidence="2" key="1">
    <citation type="journal article" date="2019" name="Sci. Rep.">
        <title>Draft genome of Tanacetum cinerariifolium, the natural source of mosquito coil.</title>
        <authorList>
            <person name="Yamashiro T."/>
            <person name="Shiraishi A."/>
            <person name="Satake H."/>
            <person name="Nakayama K."/>
        </authorList>
    </citation>
    <scope>NUCLEOTIDE SEQUENCE</scope>
</reference>
<accession>A0A699USK3</accession>
<organism evidence="2">
    <name type="scientific">Tanacetum cinerariifolium</name>
    <name type="common">Dalmatian daisy</name>
    <name type="synonym">Chrysanthemum cinerariifolium</name>
    <dbReference type="NCBI Taxonomy" id="118510"/>
    <lineage>
        <taxon>Eukaryota</taxon>
        <taxon>Viridiplantae</taxon>
        <taxon>Streptophyta</taxon>
        <taxon>Embryophyta</taxon>
        <taxon>Tracheophyta</taxon>
        <taxon>Spermatophyta</taxon>
        <taxon>Magnoliopsida</taxon>
        <taxon>eudicotyledons</taxon>
        <taxon>Gunneridae</taxon>
        <taxon>Pentapetalae</taxon>
        <taxon>asterids</taxon>
        <taxon>campanulids</taxon>
        <taxon>Asterales</taxon>
        <taxon>Asteraceae</taxon>
        <taxon>Asteroideae</taxon>
        <taxon>Anthemideae</taxon>
        <taxon>Anthemidinae</taxon>
        <taxon>Tanacetum</taxon>
    </lineage>
</organism>
<feature type="non-terminal residue" evidence="2">
    <location>
        <position position="1"/>
    </location>
</feature>
<sequence>PADQGAQADTGNSGRIPDRDLRIRFHRPFEAGRGVQSSRSDTEGGVHGRRRRRDQNLRTGRSVRRCGAAGALTGTDA</sequence>
<gene>
    <name evidence="2" type="ORF">Tci_897042</name>
</gene>
<comment type="caution">
    <text evidence="2">The sequence shown here is derived from an EMBL/GenBank/DDBJ whole genome shotgun (WGS) entry which is preliminary data.</text>
</comment>
<dbReference type="EMBL" id="BKCJ011357767">
    <property type="protein sequence ID" value="GFD25073.1"/>
    <property type="molecule type" value="Genomic_DNA"/>
</dbReference>
<dbReference type="AlphaFoldDB" id="A0A699USK3"/>
<feature type="region of interest" description="Disordered" evidence="1">
    <location>
        <begin position="1"/>
        <end position="77"/>
    </location>
</feature>